<dbReference type="EMBL" id="UOGK01000716">
    <property type="protein sequence ID" value="VAX42561.1"/>
    <property type="molecule type" value="Genomic_DNA"/>
</dbReference>
<organism evidence="2">
    <name type="scientific">hydrothermal vent metagenome</name>
    <dbReference type="NCBI Taxonomy" id="652676"/>
    <lineage>
        <taxon>unclassified sequences</taxon>
        <taxon>metagenomes</taxon>
        <taxon>ecological metagenomes</taxon>
    </lineage>
</organism>
<gene>
    <name evidence="2" type="ORF">MNBD_PLANCTO03-1688</name>
</gene>
<name>A0A3B1DUJ3_9ZZZZ</name>
<evidence type="ECO:0000256" key="1">
    <source>
        <dbReference type="SAM" id="MobiDB-lite"/>
    </source>
</evidence>
<proteinExistence type="predicted"/>
<feature type="compositionally biased region" description="Basic and acidic residues" evidence="1">
    <location>
        <begin position="36"/>
        <end position="52"/>
    </location>
</feature>
<feature type="region of interest" description="Disordered" evidence="1">
    <location>
        <begin position="27"/>
        <end position="52"/>
    </location>
</feature>
<dbReference type="AlphaFoldDB" id="A0A3B1DUJ3"/>
<accession>A0A3B1DUJ3</accession>
<protein>
    <submittedName>
        <fullName evidence="2">Uncharacterized protein</fullName>
    </submittedName>
</protein>
<evidence type="ECO:0000313" key="2">
    <source>
        <dbReference type="EMBL" id="VAX42561.1"/>
    </source>
</evidence>
<reference evidence="2" key="1">
    <citation type="submission" date="2018-06" db="EMBL/GenBank/DDBJ databases">
        <authorList>
            <person name="Zhirakovskaya E."/>
        </authorList>
    </citation>
    <scope>NUCLEOTIDE SEQUENCE</scope>
</reference>
<sequence length="81" mass="9206">MVTEKPKSLMRNLGEFFGHIAKGVKADPTAPTVQKQEVRQEVEEREETTPDGRKIIVRRTTIEEIEINEENAPKNQTEGDS</sequence>